<dbReference type="EMBL" id="WPAF01000003">
    <property type="protein sequence ID" value="KAF0134966.1"/>
    <property type="molecule type" value="Genomic_DNA"/>
</dbReference>
<evidence type="ECO:0000313" key="3">
    <source>
        <dbReference type="Proteomes" id="UP000488506"/>
    </source>
</evidence>
<gene>
    <name evidence="2" type="ORF">FD145_347</name>
</gene>
<organism evidence="2 3">
    <name type="scientific">Candidatus Saganbacteria bacterium</name>
    <dbReference type="NCBI Taxonomy" id="2575572"/>
    <lineage>
        <taxon>Bacteria</taxon>
        <taxon>Bacillati</taxon>
        <taxon>Saganbacteria</taxon>
    </lineage>
</organism>
<dbReference type="PANTHER" id="PTHR35024">
    <property type="entry name" value="HYPOTHETICAL CYTOSOLIC PROTEIN"/>
    <property type="match status" value="1"/>
</dbReference>
<comment type="caution">
    <text evidence="2">The sequence shown here is derived from an EMBL/GenBank/DDBJ whole genome shotgun (WGS) entry which is preliminary data.</text>
</comment>
<sequence length="114" mass="11924">MEKKVINSIIGEGTTIKGEINCPGSLQLEGEVVGSIKAVGDIFIAGKGKVAGDLKGARVVVSGIVEGNIIAEKGLEILKTGKVNGEITCDKLLIEEGSSYQGKVNVPPQRNENY</sequence>
<comment type="similarity">
    <text evidence="1">Belongs to the bactofilin family.</text>
</comment>
<dbReference type="AlphaFoldDB" id="A0A833L243"/>
<protein>
    <submittedName>
        <fullName evidence="2">Cell shape determination protein CcmA</fullName>
    </submittedName>
</protein>
<evidence type="ECO:0000256" key="1">
    <source>
        <dbReference type="ARBA" id="ARBA00044755"/>
    </source>
</evidence>
<accession>A0A833L243</accession>
<evidence type="ECO:0000313" key="2">
    <source>
        <dbReference type="EMBL" id="KAF0134966.1"/>
    </source>
</evidence>
<dbReference type="Proteomes" id="UP000488506">
    <property type="component" value="Unassembled WGS sequence"/>
</dbReference>
<dbReference type="PANTHER" id="PTHR35024:SF4">
    <property type="entry name" value="POLYMER-FORMING CYTOSKELETAL PROTEIN"/>
    <property type="match status" value="1"/>
</dbReference>
<proteinExistence type="inferred from homology"/>
<dbReference type="Pfam" id="PF04519">
    <property type="entry name" value="Bactofilin"/>
    <property type="match status" value="1"/>
</dbReference>
<reference evidence="2 3" key="1">
    <citation type="submission" date="2019-12" db="EMBL/GenBank/DDBJ databases">
        <authorList>
            <person name="Wolfe R."/>
            <person name="Danczak R."/>
            <person name="Wilkins M."/>
        </authorList>
    </citation>
    <scope>NUCLEOTIDE SEQUENCE [LARGE SCALE GENOMIC DNA]</scope>
    <source>
        <strain evidence="2">X2_MaxBin.013</strain>
    </source>
</reference>
<name>A0A833L243_UNCSA</name>
<dbReference type="InterPro" id="IPR007607">
    <property type="entry name" value="BacA/B"/>
</dbReference>